<dbReference type="Proteomes" id="UP001408356">
    <property type="component" value="Unassembled WGS sequence"/>
</dbReference>
<feature type="region of interest" description="Disordered" evidence="1">
    <location>
        <begin position="91"/>
        <end position="114"/>
    </location>
</feature>
<reference evidence="2 3" key="1">
    <citation type="journal article" date="2024" name="J. Plant Pathol.">
        <title>Sequence and assembly of the genome of Seiridium unicorne, isolate CBS 538.82, causal agent of cypress canker disease.</title>
        <authorList>
            <person name="Scali E."/>
            <person name="Rocca G.D."/>
            <person name="Danti R."/>
            <person name="Garbelotto M."/>
            <person name="Barberini S."/>
            <person name="Baroncelli R."/>
            <person name="Emiliani G."/>
        </authorList>
    </citation>
    <scope>NUCLEOTIDE SEQUENCE [LARGE SCALE GENOMIC DNA]</scope>
    <source>
        <strain evidence="2 3">BM-138-508</strain>
    </source>
</reference>
<evidence type="ECO:0000256" key="1">
    <source>
        <dbReference type="SAM" id="MobiDB-lite"/>
    </source>
</evidence>
<keyword evidence="3" id="KW-1185">Reference proteome</keyword>
<name>A0ABR2VD92_9PEZI</name>
<evidence type="ECO:0000313" key="3">
    <source>
        <dbReference type="Proteomes" id="UP001408356"/>
    </source>
</evidence>
<comment type="caution">
    <text evidence="2">The sequence shown here is derived from an EMBL/GenBank/DDBJ whole genome shotgun (WGS) entry which is preliminary data.</text>
</comment>
<protein>
    <submittedName>
        <fullName evidence="2">AAA+ ATPase domain-containing protein</fullName>
    </submittedName>
</protein>
<evidence type="ECO:0000313" key="2">
    <source>
        <dbReference type="EMBL" id="KAK9424892.1"/>
    </source>
</evidence>
<gene>
    <name evidence="2" type="ORF">SUNI508_13345</name>
</gene>
<proteinExistence type="predicted"/>
<dbReference type="EMBL" id="JARVKF010000028">
    <property type="protein sequence ID" value="KAK9424892.1"/>
    <property type="molecule type" value="Genomic_DNA"/>
</dbReference>
<organism evidence="2 3">
    <name type="scientific">Seiridium unicorne</name>
    <dbReference type="NCBI Taxonomy" id="138068"/>
    <lineage>
        <taxon>Eukaryota</taxon>
        <taxon>Fungi</taxon>
        <taxon>Dikarya</taxon>
        <taxon>Ascomycota</taxon>
        <taxon>Pezizomycotina</taxon>
        <taxon>Sordariomycetes</taxon>
        <taxon>Xylariomycetidae</taxon>
        <taxon>Amphisphaeriales</taxon>
        <taxon>Sporocadaceae</taxon>
        <taxon>Seiridium</taxon>
    </lineage>
</organism>
<accession>A0ABR2VD92</accession>
<sequence length="138" mass="15552">MESSRLRDEVDSQVAIDFEEANSHYIGWMPPVEKTVLEESGTDGSCDDEEERMALFQEIQNKYDESLDSRTNNGYLKKFHYADISHRTRENLWRPGGTAPGYETPQNSGLITPPRGGDTLVLPIISALKLDMLHGILP</sequence>